<gene>
    <name evidence="2" type="ordered locus">Krad_2646</name>
</gene>
<protein>
    <submittedName>
        <fullName evidence="2">Uncharacterized protein</fullName>
    </submittedName>
</protein>
<dbReference type="HOGENOM" id="CLU_2232921_0_0_11"/>
<dbReference type="KEGG" id="kra:Krad_2646"/>
<dbReference type="Proteomes" id="UP000001116">
    <property type="component" value="Chromosome"/>
</dbReference>
<dbReference type="EMBL" id="CP000750">
    <property type="protein sequence ID" value="ABS04118.1"/>
    <property type="molecule type" value="Genomic_DNA"/>
</dbReference>
<evidence type="ECO:0000313" key="2">
    <source>
        <dbReference type="EMBL" id="ABS04118.1"/>
    </source>
</evidence>
<evidence type="ECO:0000256" key="1">
    <source>
        <dbReference type="SAM" id="MobiDB-lite"/>
    </source>
</evidence>
<feature type="region of interest" description="Disordered" evidence="1">
    <location>
        <begin position="53"/>
        <end position="105"/>
    </location>
</feature>
<name>A6WBC9_KINRD</name>
<sequence length="105" mass="11328">MTTSAPGTAKQPLRREFQALDSTAGTIQLVGPADITDGRRTVHHHRLLTTVPARAGEQNRHPASAATRQDPVIPRCATSRSSRDPGGRRRLATSRSCRRASAIHA</sequence>
<dbReference type="STRING" id="266940.Krad_2646"/>
<accession>A6WBC9</accession>
<reference evidence="3" key="1">
    <citation type="journal article" date="2008" name="PLoS ONE">
        <title>Survival in nuclear waste, extreme resistance, and potential applications gleaned from the genome sequence of Kineococcus radiotolerans SRS30216.</title>
        <authorList>
            <person name="Bagwell C.E."/>
            <person name="Bhat S."/>
            <person name="Hawkins G.M."/>
            <person name="Smith B.W."/>
            <person name="Biswas T."/>
            <person name="Hoover T.R."/>
            <person name="Saunders E."/>
            <person name="Han C.S."/>
            <person name="Tsodikov O.V."/>
            <person name="Shimkets L.J."/>
        </authorList>
    </citation>
    <scope>NUCLEOTIDE SEQUENCE [LARGE SCALE GENOMIC DNA]</scope>
    <source>
        <strain evidence="3">ATCC BAA-149 / DSM 14245 / SRS30216</strain>
    </source>
</reference>
<keyword evidence="3" id="KW-1185">Reference proteome</keyword>
<dbReference type="AlphaFoldDB" id="A6WBC9"/>
<proteinExistence type="predicted"/>
<feature type="compositionally biased region" description="Basic residues" evidence="1">
    <location>
        <begin position="88"/>
        <end position="98"/>
    </location>
</feature>
<evidence type="ECO:0000313" key="3">
    <source>
        <dbReference type="Proteomes" id="UP000001116"/>
    </source>
</evidence>
<organism evidence="2 3">
    <name type="scientific">Kineococcus radiotolerans (strain ATCC BAA-149 / DSM 14245 / SRS30216)</name>
    <dbReference type="NCBI Taxonomy" id="266940"/>
    <lineage>
        <taxon>Bacteria</taxon>
        <taxon>Bacillati</taxon>
        <taxon>Actinomycetota</taxon>
        <taxon>Actinomycetes</taxon>
        <taxon>Kineosporiales</taxon>
        <taxon>Kineosporiaceae</taxon>
        <taxon>Kineococcus</taxon>
    </lineage>
</organism>